<dbReference type="InParanoid" id="A0A482XTL3"/>
<comment type="caution">
    <text evidence="2">The sequence shown here is derived from an EMBL/GenBank/DDBJ whole genome shotgun (WGS) entry which is preliminary data.</text>
</comment>
<protein>
    <submittedName>
        <fullName evidence="2">Uncharacterized protein</fullName>
    </submittedName>
</protein>
<evidence type="ECO:0000313" key="3">
    <source>
        <dbReference type="Proteomes" id="UP000291343"/>
    </source>
</evidence>
<keyword evidence="3" id="KW-1185">Reference proteome</keyword>
<organism evidence="2 3">
    <name type="scientific">Laodelphax striatellus</name>
    <name type="common">Small brown planthopper</name>
    <name type="synonym">Delphax striatella</name>
    <dbReference type="NCBI Taxonomy" id="195883"/>
    <lineage>
        <taxon>Eukaryota</taxon>
        <taxon>Metazoa</taxon>
        <taxon>Ecdysozoa</taxon>
        <taxon>Arthropoda</taxon>
        <taxon>Hexapoda</taxon>
        <taxon>Insecta</taxon>
        <taxon>Pterygota</taxon>
        <taxon>Neoptera</taxon>
        <taxon>Paraneoptera</taxon>
        <taxon>Hemiptera</taxon>
        <taxon>Auchenorrhyncha</taxon>
        <taxon>Fulgoroidea</taxon>
        <taxon>Delphacidae</taxon>
        <taxon>Criomorphinae</taxon>
        <taxon>Laodelphax</taxon>
    </lineage>
</organism>
<reference evidence="2 3" key="1">
    <citation type="journal article" date="2017" name="Gigascience">
        <title>Genome sequence of the small brown planthopper, Laodelphax striatellus.</title>
        <authorList>
            <person name="Zhu J."/>
            <person name="Jiang F."/>
            <person name="Wang X."/>
            <person name="Yang P."/>
            <person name="Bao Y."/>
            <person name="Zhao W."/>
            <person name="Wang W."/>
            <person name="Lu H."/>
            <person name="Wang Q."/>
            <person name="Cui N."/>
            <person name="Li J."/>
            <person name="Chen X."/>
            <person name="Luo L."/>
            <person name="Yu J."/>
            <person name="Kang L."/>
            <person name="Cui F."/>
        </authorList>
    </citation>
    <scope>NUCLEOTIDE SEQUENCE [LARGE SCALE GENOMIC DNA]</scope>
    <source>
        <strain evidence="2">Lst14</strain>
    </source>
</reference>
<dbReference type="EMBL" id="QKKF02000897">
    <property type="protein sequence ID" value="RZF48819.1"/>
    <property type="molecule type" value="Genomic_DNA"/>
</dbReference>
<evidence type="ECO:0000256" key="1">
    <source>
        <dbReference type="SAM" id="SignalP"/>
    </source>
</evidence>
<feature type="chain" id="PRO_5019770338" evidence="1">
    <location>
        <begin position="21"/>
        <end position="429"/>
    </location>
</feature>
<dbReference type="AlphaFoldDB" id="A0A482XTL3"/>
<dbReference type="OrthoDB" id="10521673at2759"/>
<gene>
    <name evidence="2" type="ORF">LSTR_LSTR003199</name>
</gene>
<dbReference type="Proteomes" id="UP000291343">
    <property type="component" value="Unassembled WGS sequence"/>
</dbReference>
<proteinExistence type="predicted"/>
<accession>A0A482XTL3</accession>
<sequence length="429" mass="49600">MKVSICFLSLIAYWASIVVGSNDKSESEIIVNADDFPYIIIDVKEISWTNIKEKLKNLNDVNMDKLLKNHHDLLLSEEMGDILRGMIIKHCITFHFKEDFTKEEVDLMKDAVKSGLLISKARIESEGSNSEDESSVPGMEPAFQQIKTHLEKRIKEESRVSKMLDNAKYTIRIRVIEYITISLINSKVASFLTELFTLMDTGLPQDNSYYISKIVTKEKVDNLKIEKRVDFEGTRNEVNLMTIFLSSHSIVEDYHTVPPRNRQQISFQNLLIHNHCVRKRMIDALTQESKNILDDARKLKLRSFRNILKIFIGNILKYGDIDSTSTKIKVPLTVADLRSDMTFSLLRLMSAKYKTFDWEKQPIDHLDFIVSGWIKENILISVISREMYRPIREIFYYIDYKPEKSKVAVDAVLEIKLPTEGEKGFGIGN</sequence>
<keyword evidence="1" id="KW-0732">Signal</keyword>
<feature type="signal peptide" evidence="1">
    <location>
        <begin position="1"/>
        <end position="20"/>
    </location>
</feature>
<name>A0A482XTL3_LAOST</name>
<evidence type="ECO:0000313" key="2">
    <source>
        <dbReference type="EMBL" id="RZF48819.1"/>
    </source>
</evidence>